<evidence type="ECO:0000313" key="2">
    <source>
        <dbReference type="EMBL" id="MBW0588865.1"/>
    </source>
</evidence>
<sequence>MLPQIHQGVMNSCDILKRFFKEEEIVRYSNGWNPLPSKPQLKKTQDLHNKKREERKEEAQVASTSNLPANQLPQEGNKNKKKNLRKKCYPSYKISRIQNYAMENVLNMAIALMKVKEKEVQRTRQIHLQKK</sequence>
<reference evidence="2" key="1">
    <citation type="submission" date="2021-03" db="EMBL/GenBank/DDBJ databases">
        <title>Draft genome sequence of rust myrtle Austropuccinia psidii MF-1, a brazilian biotype.</title>
        <authorList>
            <person name="Quecine M.C."/>
            <person name="Pachon D.M.R."/>
            <person name="Bonatelli M.L."/>
            <person name="Correr F.H."/>
            <person name="Franceschini L.M."/>
            <person name="Leite T.F."/>
            <person name="Margarido G.R.A."/>
            <person name="Almeida C.A."/>
            <person name="Ferrarezi J.A."/>
            <person name="Labate C.A."/>
        </authorList>
    </citation>
    <scope>NUCLEOTIDE SEQUENCE</scope>
    <source>
        <strain evidence="2">MF-1</strain>
    </source>
</reference>
<name>A0A9Q3L0F7_9BASI</name>
<feature type="compositionally biased region" description="Polar residues" evidence="1">
    <location>
        <begin position="61"/>
        <end position="76"/>
    </location>
</feature>
<comment type="caution">
    <text evidence="2">The sequence shown here is derived from an EMBL/GenBank/DDBJ whole genome shotgun (WGS) entry which is preliminary data.</text>
</comment>
<protein>
    <submittedName>
        <fullName evidence="2">Uncharacterized protein</fullName>
    </submittedName>
</protein>
<evidence type="ECO:0000256" key="1">
    <source>
        <dbReference type="SAM" id="MobiDB-lite"/>
    </source>
</evidence>
<keyword evidence="3" id="KW-1185">Reference proteome</keyword>
<proteinExistence type="predicted"/>
<organism evidence="2 3">
    <name type="scientific">Austropuccinia psidii MF-1</name>
    <dbReference type="NCBI Taxonomy" id="1389203"/>
    <lineage>
        <taxon>Eukaryota</taxon>
        <taxon>Fungi</taxon>
        <taxon>Dikarya</taxon>
        <taxon>Basidiomycota</taxon>
        <taxon>Pucciniomycotina</taxon>
        <taxon>Pucciniomycetes</taxon>
        <taxon>Pucciniales</taxon>
        <taxon>Sphaerophragmiaceae</taxon>
        <taxon>Austropuccinia</taxon>
    </lineage>
</organism>
<accession>A0A9Q3L0F7</accession>
<evidence type="ECO:0000313" key="3">
    <source>
        <dbReference type="Proteomes" id="UP000765509"/>
    </source>
</evidence>
<feature type="region of interest" description="Disordered" evidence="1">
    <location>
        <begin position="31"/>
        <end position="87"/>
    </location>
</feature>
<gene>
    <name evidence="2" type="ORF">O181_128580</name>
</gene>
<dbReference type="AlphaFoldDB" id="A0A9Q3L0F7"/>
<dbReference type="Proteomes" id="UP000765509">
    <property type="component" value="Unassembled WGS sequence"/>
</dbReference>
<dbReference type="EMBL" id="AVOT02132110">
    <property type="protein sequence ID" value="MBW0588865.1"/>
    <property type="molecule type" value="Genomic_DNA"/>
</dbReference>
<feature type="compositionally biased region" description="Basic and acidic residues" evidence="1">
    <location>
        <begin position="43"/>
        <end position="59"/>
    </location>
</feature>